<proteinExistence type="predicted"/>
<dbReference type="Proteomes" id="UP000299102">
    <property type="component" value="Unassembled WGS sequence"/>
</dbReference>
<dbReference type="EMBL" id="BGZK01000405">
    <property type="protein sequence ID" value="GBP41728.1"/>
    <property type="molecule type" value="Genomic_DNA"/>
</dbReference>
<comment type="caution">
    <text evidence="2">The sequence shown here is derived from an EMBL/GenBank/DDBJ whole genome shotgun (WGS) entry which is preliminary data.</text>
</comment>
<accession>A0A4C1VRK6</accession>
<reference evidence="2 3" key="1">
    <citation type="journal article" date="2019" name="Commun. Biol.">
        <title>The bagworm genome reveals a unique fibroin gene that provides high tensile strength.</title>
        <authorList>
            <person name="Kono N."/>
            <person name="Nakamura H."/>
            <person name="Ohtoshi R."/>
            <person name="Tomita M."/>
            <person name="Numata K."/>
            <person name="Arakawa K."/>
        </authorList>
    </citation>
    <scope>NUCLEOTIDE SEQUENCE [LARGE SCALE GENOMIC DNA]</scope>
</reference>
<name>A0A4C1VRK6_EUMVA</name>
<keyword evidence="3" id="KW-1185">Reference proteome</keyword>
<feature type="compositionally biased region" description="Low complexity" evidence="1">
    <location>
        <begin position="48"/>
        <end position="82"/>
    </location>
</feature>
<evidence type="ECO:0000256" key="1">
    <source>
        <dbReference type="SAM" id="MobiDB-lite"/>
    </source>
</evidence>
<protein>
    <submittedName>
        <fullName evidence="2">Uncharacterized protein</fullName>
    </submittedName>
</protein>
<dbReference type="AlphaFoldDB" id="A0A4C1VRK6"/>
<gene>
    <name evidence="2" type="ORF">EVAR_33719_1</name>
</gene>
<feature type="region of interest" description="Disordered" evidence="1">
    <location>
        <begin position="45"/>
        <end position="98"/>
    </location>
</feature>
<evidence type="ECO:0000313" key="3">
    <source>
        <dbReference type="Proteomes" id="UP000299102"/>
    </source>
</evidence>
<organism evidence="2 3">
    <name type="scientific">Eumeta variegata</name>
    <name type="common">Bagworm moth</name>
    <name type="synonym">Eumeta japonica</name>
    <dbReference type="NCBI Taxonomy" id="151549"/>
    <lineage>
        <taxon>Eukaryota</taxon>
        <taxon>Metazoa</taxon>
        <taxon>Ecdysozoa</taxon>
        <taxon>Arthropoda</taxon>
        <taxon>Hexapoda</taxon>
        <taxon>Insecta</taxon>
        <taxon>Pterygota</taxon>
        <taxon>Neoptera</taxon>
        <taxon>Endopterygota</taxon>
        <taxon>Lepidoptera</taxon>
        <taxon>Glossata</taxon>
        <taxon>Ditrysia</taxon>
        <taxon>Tineoidea</taxon>
        <taxon>Psychidae</taxon>
        <taxon>Oiketicinae</taxon>
        <taxon>Eumeta</taxon>
    </lineage>
</organism>
<sequence length="183" mass="19275">MNGAPPGPSKGQSPKKLPLEELKSLFFKFLVQQGYAVPGEAEAIFGGNKPAASSRASSPSPSVCSRKNSSSALSSDDASDQSGGTVKGLDGEVEDRPFTQVCRKSRKLARWQRTNSNTTDTINIELDINTGVSTVGNNTSASANSFGSKATVAAKINKKQSASSLPAPEIYQRLLLELGHLHP</sequence>
<evidence type="ECO:0000313" key="2">
    <source>
        <dbReference type="EMBL" id="GBP41728.1"/>
    </source>
</evidence>